<proteinExistence type="inferred from homology"/>
<dbReference type="GO" id="GO:0005886">
    <property type="term" value="C:plasma membrane"/>
    <property type="evidence" value="ECO:0007669"/>
    <property type="project" value="UniProtKB-SubCell"/>
</dbReference>
<name>G8TT96_SULAD</name>
<keyword evidence="4 6" id="KW-1133">Transmembrane helix</keyword>
<feature type="transmembrane region" description="Helical" evidence="6">
    <location>
        <begin position="249"/>
        <end position="266"/>
    </location>
</feature>
<dbReference type="InterPro" id="IPR002781">
    <property type="entry name" value="TM_pro_TauE-like"/>
</dbReference>
<dbReference type="PANTHER" id="PTHR43701:SF2">
    <property type="entry name" value="MEMBRANE TRANSPORTER PROTEIN YJNA-RELATED"/>
    <property type="match status" value="1"/>
</dbReference>
<feature type="transmembrane region" description="Helical" evidence="6">
    <location>
        <begin position="72"/>
        <end position="91"/>
    </location>
</feature>
<reference evidence="8" key="1">
    <citation type="submission" date="2011-12" db="EMBL/GenBank/DDBJ databases">
        <title>The complete genome of chromosome of Sulfobacillus acidophilus DSM 10332.</title>
        <authorList>
            <person name="Lucas S."/>
            <person name="Han J."/>
            <person name="Lapidus A."/>
            <person name="Bruce D."/>
            <person name="Goodwin L."/>
            <person name="Pitluck S."/>
            <person name="Peters L."/>
            <person name="Kyrpides N."/>
            <person name="Mavromatis K."/>
            <person name="Ivanova N."/>
            <person name="Mikhailova N."/>
            <person name="Chertkov O."/>
            <person name="Saunders E."/>
            <person name="Detter J.C."/>
            <person name="Tapia R."/>
            <person name="Han C."/>
            <person name="Land M."/>
            <person name="Hauser L."/>
            <person name="Markowitz V."/>
            <person name="Cheng J.-F."/>
            <person name="Hugenholtz P."/>
            <person name="Woyke T."/>
            <person name="Wu D."/>
            <person name="Pukall R."/>
            <person name="Gehrich-Schroeter G."/>
            <person name="Schneider S."/>
            <person name="Klenk H.-P."/>
            <person name="Eisen J.A."/>
        </authorList>
    </citation>
    <scope>NUCLEOTIDE SEQUENCE [LARGE SCALE GENOMIC DNA]</scope>
    <source>
        <strain evidence="8">ATCC 700253 / DSM 10332 / NAL</strain>
    </source>
</reference>
<dbReference type="Proteomes" id="UP000005439">
    <property type="component" value="Chromosome"/>
</dbReference>
<evidence type="ECO:0000256" key="1">
    <source>
        <dbReference type="ARBA" id="ARBA00004141"/>
    </source>
</evidence>
<feature type="transmembrane region" description="Helical" evidence="6">
    <location>
        <begin position="225"/>
        <end position="243"/>
    </location>
</feature>
<gene>
    <name evidence="7" type="ordered locus">Sulac_0975</name>
</gene>
<feature type="transmembrane region" description="Helical" evidence="6">
    <location>
        <begin position="47"/>
        <end position="65"/>
    </location>
</feature>
<keyword evidence="6" id="KW-1003">Cell membrane</keyword>
<evidence type="ECO:0000256" key="2">
    <source>
        <dbReference type="ARBA" id="ARBA00009142"/>
    </source>
</evidence>
<dbReference type="AlphaFoldDB" id="G8TT96"/>
<reference evidence="7 8" key="2">
    <citation type="journal article" date="2012" name="Stand. Genomic Sci.">
        <title>Complete genome sequence of the moderately thermophilic mineral-sulfide-oxidizing firmicute Sulfobacillus acidophilus type strain (NAL(T)).</title>
        <authorList>
            <person name="Anderson I."/>
            <person name="Chertkov O."/>
            <person name="Chen A."/>
            <person name="Saunders E."/>
            <person name="Lapidus A."/>
            <person name="Nolan M."/>
            <person name="Lucas S."/>
            <person name="Hammon N."/>
            <person name="Deshpande S."/>
            <person name="Cheng J.F."/>
            <person name="Han C."/>
            <person name="Tapia R."/>
            <person name="Goodwin L.A."/>
            <person name="Pitluck S."/>
            <person name="Liolios K."/>
            <person name="Pagani I."/>
            <person name="Ivanova N."/>
            <person name="Mikhailova N."/>
            <person name="Pati A."/>
            <person name="Palaniappan K."/>
            <person name="Land M."/>
            <person name="Pan C."/>
            <person name="Rohde M."/>
            <person name="Pukall R."/>
            <person name="Goker M."/>
            <person name="Detter J.C."/>
            <person name="Woyke T."/>
            <person name="Bristow J."/>
            <person name="Eisen J.A."/>
            <person name="Markowitz V."/>
            <person name="Hugenholtz P."/>
            <person name="Kyrpides N.C."/>
            <person name="Klenk H.P."/>
            <person name="Mavromatis K."/>
        </authorList>
    </citation>
    <scope>NUCLEOTIDE SEQUENCE [LARGE SCALE GENOMIC DNA]</scope>
    <source>
        <strain evidence="8">ATCC 700253 / DSM 10332 / NAL</strain>
    </source>
</reference>
<evidence type="ECO:0000313" key="8">
    <source>
        <dbReference type="Proteomes" id="UP000005439"/>
    </source>
</evidence>
<organism evidence="7 8">
    <name type="scientific">Sulfobacillus acidophilus (strain ATCC 700253 / DSM 10332 / NAL)</name>
    <dbReference type="NCBI Taxonomy" id="679936"/>
    <lineage>
        <taxon>Bacteria</taxon>
        <taxon>Bacillati</taxon>
        <taxon>Bacillota</taxon>
        <taxon>Clostridia</taxon>
        <taxon>Eubacteriales</taxon>
        <taxon>Clostridiales Family XVII. Incertae Sedis</taxon>
        <taxon>Sulfobacillus</taxon>
    </lineage>
</organism>
<evidence type="ECO:0000256" key="3">
    <source>
        <dbReference type="ARBA" id="ARBA00022692"/>
    </source>
</evidence>
<comment type="similarity">
    <text evidence="2 6">Belongs to the 4-toluene sulfonate uptake permease (TSUP) (TC 2.A.102) family.</text>
</comment>
<evidence type="ECO:0000256" key="5">
    <source>
        <dbReference type="ARBA" id="ARBA00023136"/>
    </source>
</evidence>
<dbReference type="PANTHER" id="PTHR43701">
    <property type="entry name" value="MEMBRANE TRANSPORTER PROTEIN MJ0441-RELATED"/>
    <property type="match status" value="1"/>
</dbReference>
<keyword evidence="8" id="KW-1185">Reference proteome</keyword>
<keyword evidence="3 6" id="KW-0812">Transmembrane</keyword>
<keyword evidence="5 6" id="KW-0472">Membrane</keyword>
<feature type="transmembrane region" description="Helical" evidence="6">
    <location>
        <begin position="7"/>
        <end position="35"/>
    </location>
</feature>
<dbReference type="EMBL" id="CP003179">
    <property type="protein sequence ID" value="AEW04476.1"/>
    <property type="molecule type" value="Genomic_DNA"/>
</dbReference>
<dbReference type="Pfam" id="PF01925">
    <property type="entry name" value="TauE"/>
    <property type="match status" value="1"/>
</dbReference>
<protein>
    <recommendedName>
        <fullName evidence="6">Probable membrane transporter protein</fullName>
    </recommendedName>
</protein>
<dbReference type="PATRIC" id="fig|679936.5.peg.1033"/>
<comment type="subcellular location">
    <subcellularLocation>
        <location evidence="6">Cell membrane</location>
        <topology evidence="6">Multi-pass membrane protein</topology>
    </subcellularLocation>
    <subcellularLocation>
        <location evidence="1">Membrane</location>
        <topology evidence="1">Multi-pass membrane protein</topology>
    </subcellularLocation>
</comment>
<evidence type="ECO:0000256" key="6">
    <source>
        <dbReference type="RuleBase" id="RU363041"/>
    </source>
</evidence>
<dbReference type="HOGENOM" id="CLU_045498_5_0_9"/>
<dbReference type="STRING" id="679936.Sulac_0975"/>
<evidence type="ECO:0000313" key="7">
    <source>
        <dbReference type="EMBL" id="AEW04476.1"/>
    </source>
</evidence>
<feature type="transmembrane region" description="Helical" evidence="6">
    <location>
        <begin position="155"/>
        <end position="183"/>
    </location>
</feature>
<dbReference type="KEGG" id="sap:Sulac_0975"/>
<evidence type="ECO:0000256" key="4">
    <source>
        <dbReference type="ARBA" id="ARBA00022989"/>
    </source>
</evidence>
<dbReference type="InterPro" id="IPR051598">
    <property type="entry name" value="TSUP/Inactive_protease-like"/>
</dbReference>
<feature type="transmembrane region" description="Helical" evidence="6">
    <location>
        <begin position="103"/>
        <end position="120"/>
    </location>
</feature>
<sequence>MPGHQIILTLISGAIVGFSLGLLGGGGSILAVPLLMYFVGVKDAHEVIGTSALAVSLNAYFNLIPHWRQGHVRWGPAILFAIPGVLGAIIGSDLGKLVNGKDLLFLFAILMFVVAGLMIRRERANQTRQMVLETVEATSAAHVAEVPLKKRVLPVAVTGFAVGALSGFFGIGGGFLIVPGLIFSTGMSIIQAIGSSLFAVGTFGLTTAVNYALSGWVSAALAGEFILGGILGGLGGALLATRLSRQKSLLNYLFAGVIFLMALYMIDKNLSVLHLHP</sequence>
<accession>G8TT96</accession>